<dbReference type="EMBL" id="JAIWYP010000008">
    <property type="protein sequence ID" value="KAH3784583.1"/>
    <property type="molecule type" value="Genomic_DNA"/>
</dbReference>
<evidence type="ECO:0000313" key="2">
    <source>
        <dbReference type="Proteomes" id="UP000828390"/>
    </source>
</evidence>
<gene>
    <name evidence="1" type="ORF">DPMN_162543</name>
</gene>
<name>A0A9D4ERV0_DREPO</name>
<keyword evidence="2" id="KW-1185">Reference proteome</keyword>
<dbReference type="AlphaFoldDB" id="A0A9D4ERV0"/>
<sequence>MDIDSAFDWLDENKISYQLQSLEEMRQLIRVHLRASSSDANLSKSHKENVSGRPLKCYNELCNMKDDDTRIMDESDVDNMDIDAAFDWLEVKQINHQLQSLEDMIQLIRVHLRASSSGAKLSKSHKSETDINEIFSKDKAFRKHMCFLYDEL</sequence>
<accession>A0A9D4ERV0</accession>
<proteinExistence type="predicted"/>
<organism evidence="1 2">
    <name type="scientific">Dreissena polymorpha</name>
    <name type="common">Zebra mussel</name>
    <name type="synonym">Mytilus polymorpha</name>
    <dbReference type="NCBI Taxonomy" id="45954"/>
    <lineage>
        <taxon>Eukaryota</taxon>
        <taxon>Metazoa</taxon>
        <taxon>Spiralia</taxon>
        <taxon>Lophotrochozoa</taxon>
        <taxon>Mollusca</taxon>
        <taxon>Bivalvia</taxon>
        <taxon>Autobranchia</taxon>
        <taxon>Heteroconchia</taxon>
        <taxon>Euheterodonta</taxon>
        <taxon>Imparidentia</taxon>
        <taxon>Neoheterodontei</taxon>
        <taxon>Myida</taxon>
        <taxon>Dreissenoidea</taxon>
        <taxon>Dreissenidae</taxon>
        <taxon>Dreissena</taxon>
    </lineage>
</organism>
<comment type="caution">
    <text evidence="1">The sequence shown here is derived from an EMBL/GenBank/DDBJ whole genome shotgun (WGS) entry which is preliminary data.</text>
</comment>
<reference evidence="1" key="2">
    <citation type="submission" date="2020-11" db="EMBL/GenBank/DDBJ databases">
        <authorList>
            <person name="McCartney M.A."/>
            <person name="Auch B."/>
            <person name="Kono T."/>
            <person name="Mallez S."/>
            <person name="Becker A."/>
            <person name="Gohl D.M."/>
            <person name="Silverstein K.A.T."/>
            <person name="Koren S."/>
            <person name="Bechman K.B."/>
            <person name="Herman A."/>
            <person name="Abrahante J.E."/>
            <person name="Garbe J."/>
        </authorList>
    </citation>
    <scope>NUCLEOTIDE SEQUENCE</scope>
    <source>
        <strain evidence="1">Duluth1</strain>
        <tissue evidence="1">Whole animal</tissue>
    </source>
</reference>
<dbReference type="Proteomes" id="UP000828390">
    <property type="component" value="Unassembled WGS sequence"/>
</dbReference>
<reference evidence="1" key="1">
    <citation type="journal article" date="2019" name="bioRxiv">
        <title>The Genome of the Zebra Mussel, Dreissena polymorpha: A Resource for Invasive Species Research.</title>
        <authorList>
            <person name="McCartney M.A."/>
            <person name="Auch B."/>
            <person name="Kono T."/>
            <person name="Mallez S."/>
            <person name="Zhang Y."/>
            <person name="Obille A."/>
            <person name="Becker A."/>
            <person name="Abrahante J.E."/>
            <person name="Garbe J."/>
            <person name="Badalamenti J.P."/>
            <person name="Herman A."/>
            <person name="Mangelson H."/>
            <person name="Liachko I."/>
            <person name="Sullivan S."/>
            <person name="Sone E.D."/>
            <person name="Koren S."/>
            <person name="Silverstein K.A.T."/>
            <person name="Beckman K.B."/>
            <person name="Gohl D.M."/>
        </authorList>
    </citation>
    <scope>NUCLEOTIDE SEQUENCE</scope>
    <source>
        <strain evidence="1">Duluth1</strain>
        <tissue evidence="1">Whole animal</tissue>
    </source>
</reference>
<evidence type="ECO:0000313" key="1">
    <source>
        <dbReference type="EMBL" id="KAH3784583.1"/>
    </source>
</evidence>
<protein>
    <submittedName>
        <fullName evidence="1">Uncharacterized protein</fullName>
    </submittedName>
</protein>